<proteinExistence type="predicted"/>
<sequence>MASGLAGKIRRATESDEFDLSGYDQARCNELAKAAFSEPMALKEMVRLSFVVGGGKLVRQKYSDDLPKHFCGALTLIGFQEDNSATIEQGSAGKFKFQHDTNKNLKFVHVFPKLSGEVQTAAAGEEEEAAEEAAATPTDLLLRSDDSEFLRLLQVQVVTYAEKKTLLDILKQRISDLEAIEAKMARLERPDASEEALFNDVGAEDLKEKKKVVESEMKAMVDSGRLTLAEKADLLEQLEGKLSQANAEMSKAQQDGKAKKAQALQQQLEILQSTKASLKAAEPAPLPPLKHGAKIRELRLKLAGLAQIEKVSKGHYSLDELKRLGERPEIEEAVEELERRAKGWLESDEVFQERLEANLRVGLKKATGRGGGGYTAVSSGARPAKAKASGPSVRNGFSALA</sequence>
<dbReference type="OrthoDB" id="496479at2759"/>
<evidence type="ECO:0000313" key="4">
    <source>
        <dbReference type="Proteomes" id="UP000604046"/>
    </source>
</evidence>
<name>A0A812S650_9DINO</name>
<comment type="caution">
    <text evidence="3">The sequence shown here is derived from an EMBL/GenBank/DDBJ whole genome shotgun (WGS) entry which is preliminary data.</text>
</comment>
<dbReference type="AlphaFoldDB" id="A0A812S650"/>
<dbReference type="EMBL" id="CAJNDS010002423">
    <property type="protein sequence ID" value="CAE7468461.1"/>
    <property type="molecule type" value="Genomic_DNA"/>
</dbReference>
<feature type="region of interest" description="Disordered" evidence="2">
    <location>
        <begin position="368"/>
        <end position="401"/>
    </location>
</feature>
<accession>A0A812S650</accession>
<evidence type="ECO:0000256" key="1">
    <source>
        <dbReference type="SAM" id="Coils"/>
    </source>
</evidence>
<keyword evidence="1" id="KW-0175">Coiled coil</keyword>
<organism evidence="3 4">
    <name type="scientific">Symbiodinium natans</name>
    <dbReference type="NCBI Taxonomy" id="878477"/>
    <lineage>
        <taxon>Eukaryota</taxon>
        <taxon>Sar</taxon>
        <taxon>Alveolata</taxon>
        <taxon>Dinophyceae</taxon>
        <taxon>Suessiales</taxon>
        <taxon>Symbiodiniaceae</taxon>
        <taxon>Symbiodinium</taxon>
    </lineage>
</organism>
<gene>
    <name evidence="3" type="ORF">SNAT2548_LOCUS26221</name>
</gene>
<keyword evidence="4" id="KW-1185">Reference proteome</keyword>
<evidence type="ECO:0000256" key="2">
    <source>
        <dbReference type="SAM" id="MobiDB-lite"/>
    </source>
</evidence>
<evidence type="ECO:0000313" key="3">
    <source>
        <dbReference type="EMBL" id="CAE7468461.1"/>
    </source>
</evidence>
<reference evidence="3" key="1">
    <citation type="submission" date="2021-02" db="EMBL/GenBank/DDBJ databases">
        <authorList>
            <person name="Dougan E. K."/>
            <person name="Rhodes N."/>
            <person name="Thang M."/>
            <person name="Chan C."/>
        </authorList>
    </citation>
    <scope>NUCLEOTIDE SEQUENCE</scope>
</reference>
<feature type="coiled-coil region" evidence="1">
    <location>
        <begin position="160"/>
        <end position="281"/>
    </location>
</feature>
<dbReference type="Proteomes" id="UP000604046">
    <property type="component" value="Unassembled WGS sequence"/>
</dbReference>
<protein>
    <submittedName>
        <fullName evidence="3">Uncharacterized protein</fullName>
    </submittedName>
</protein>